<proteinExistence type="predicted"/>
<feature type="domain" description="AB hydrolase-1" evidence="1">
    <location>
        <begin position="42"/>
        <end position="284"/>
    </location>
</feature>
<evidence type="ECO:0000259" key="1">
    <source>
        <dbReference type="Pfam" id="PF00561"/>
    </source>
</evidence>
<dbReference type="SUPFAM" id="SSF53474">
    <property type="entry name" value="alpha/beta-Hydrolases"/>
    <property type="match status" value="1"/>
</dbReference>
<keyword evidence="2" id="KW-0378">Hydrolase</keyword>
<keyword evidence="3" id="KW-1185">Reference proteome</keyword>
<gene>
    <name evidence="2" type="ORF">DXZ20_19405</name>
</gene>
<dbReference type="EMBL" id="QXHD01000004">
    <property type="protein sequence ID" value="NEZ57772.1"/>
    <property type="molecule type" value="Genomic_DNA"/>
</dbReference>
<dbReference type="InterPro" id="IPR029058">
    <property type="entry name" value="AB_hydrolase_fold"/>
</dbReference>
<dbReference type="PRINTS" id="PR00111">
    <property type="entry name" value="ABHYDROLASE"/>
</dbReference>
<dbReference type="PANTHER" id="PTHR46438">
    <property type="entry name" value="ALPHA/BETA-HYDROLASES SUPERFAMILY PROTEIN"/>
    <property type="match status" value="1"/>
</dbReference>
<sequence length="306" mass="35157">MKQPQAINHPELGQQRFWYWRGWRIRYTYIRPHELEAQQRTPMLLVHGFGANLEQWRSNLQLWGQQRPIYALDLLGFGHSQKAAAVLGAEVWQEQVYDFWQMLMGQPVILMGHSLGALVALTAAARHPDMVERLILLTLPLARQELVSGWADRLSRGVEGLFSTPLLLRPLFALVRQPYFIRRVLTNIYQQPERVDDELVEIFTRPTLERGAARTLCYLVKSRTKAEFSDVTADLIQQVAAPILLLWGSKDNILPTAWAKQILAANPDISYRAIDDVGHCLYDEVPEVLDRTIQAWFNHLADVEAN</sequence>
<name>A0A6M0RPT2_9CYAN</name>
<reference evidence="2 3" key="1">
    <citation type="journal article" date="2020" name="Microb. Ecol.">
        <title>Ecogenomics of the Marine Benthic Filamentous Cyanobacterium Adonisia.</title>
        <authorList>
            <person name="Walter J.M."/>
            <person name="Coutinho F.H."/>
            <person name="Leomil L."/>
            <person name="Hargreaves P.I."/>
            <person name="Campeao M.E."/>
            <person name="Vieira V.V."/>
            <person name="Silva B.S."/>
            <person name="Fistarol G.O."/>
            <person name="Salomon P.S."/>
            <person name="Sawabe T."/>
            <person name="Mino S."/>
            <person name="Hosokawa M."/>
            <person name="Miyashita H."/>
            <person name="Maruyama F."/>
            <person name="van Verk M.C."/>
            <person name="Dutilh B.E."/>
            <person name="Thompson C.C."/>
            <person name="Thompson F.L."/>
        </authorList>
    </citation>
    <scope>NUCLEOTIDE SEQUENCE [LARGE SCALE GENOMIC DNA]</scope>
    <source>
        <strain evidence="2 3">CCMR0081</strain>
    </source>
</reference>
<dbReference type="GO" id="GO:0016787">
    <property type="term" value="F:hydrolase activity"/>
    <property type="evidence" value="ECO:0007669"/>
    <property type="project" value="UniProtKB-KW"/>
</dbReference>
<dbReference type="Proteomes" id="UP000481033">
    <property type="component" value="Unassembled WGS sequence"/>
</dbReference>
<dbReference type="Gene3D" id="3.40.50.1820">
    <property type="entry name" value="alpha/beta hydrolase"/>
    <property type="match status" value="1"/>
</dbReference>
<dbReference type="AlphaFoldDB" id="A0A6M0RPT2"/>
<dbReference type="InterPro" id="IPR000073">
    <property type="entry name" value="AB_hydrolase_1"/>
</dbReference>
<comment type="caution">
    <text evidence="2">The sequence shown here is derived from an EMBL/GenBank/DDBJ whole genome shotgun (WGS) entry which is preliminary data.</text>
</comment>
<protein>
    <submittedName>
        <fullName evidence="2">Alpha/beta fold hydrolase</fullName>
    </submittedName>
</protein>
<accession>A0A6M0RPT2</accession>
<evidence type="ECO:0000313" key="3">
    <source>
        <dbReference type="Proteomes" id="UP000481033"/>
    </source>
</evidence>
<evidence type="ECO:0000313" key="2">
    <source>
        <dbReference type="EMBL" id="NEZ57772.1"/>
    </source>
</evidence>
<dbReference type="RefSeq" id="WP_163699922.1">
    <property type="nucleotide sequence ID" value="NZ_QXHD01000004.1"/>
</dbReference>
<dbReference type="PANTHER" id="PTHR46438:SF2">
    <property type="entry name" value="ALPHA_BETA-HYDROLASES SUPERFAMILY PROTEIN"/>
    <property type="match status" value="1"/>
</dbReference>
<organism evidence="2 3">
    <name type="scientific">Adonisia turfae CCMR0081</name>
    <dbReference type="NCBI Taxonomy" id="2292702"/>
    <lineage>
        <taxon>Bacteria</taxon>
        <taxon>Bacillati</taxon>
        <taxon>Cyanobacteriota</taxon>
        <taxon>Adonisia</taxon>
        <taxon>Adonisia turfae</taxon>
    </lineage>
</organism>
<dbReference type="Pfam" id="PF00561">
    <property type="entry name" value="Abhydrolase_1"/>
    <property type="match status" value="1"/>
</dbReference>